<comment type="function">
    <text evidence="5 6">Catalyzes the reduction of 1-pyrroline-5-carboxylate (PCA) to L-proline.</text>
</comment>
<dbReference type="InterPro" id="IPR028939">
    <property type="entry name" value="P5C_Rdtase_cat_N"/>
</dbReference>
<evidence type="ECO:0000313" key="11">
    <source>
        <dbReference type="EMBL" id="GGE44687.1"/>
    </source>
</evidence>
<dbReference type="AlphaFoldDB" id="A0A8J3DVI9"/>
<evidence type="ECO:0000256" key="8">
    <source>
        <dbReference type="RuleBase" id="RU003903"/>
    </source>
</evidence>
<evidence type="ECO:0000259" key="9">
    <source>
        <dbReference type="Pfam" id="PF03807"/>
    </source>
</evidence>
<evidence type="ECO:0000256" key="7">
    <source>
        <dbReference type="NCBIfam" id="TIGR00112"/>
    </source>
</evidence>
<evidence type="ECO:0000256" key="5">
    <source>
        <dbReference type="ARBA" id="ARBA00058118"/>
    </source>
</evidence>
<comment type="similarity">
    <text evidence="1 6 8">Belongs to the pyrroline-5-carboxylate reductase family.</text>
</comment>
<sequence>MFKKVAFIGAGAIAESMITGILARHILEPQQIWLTNRSNKQRLETLRDCFEVSVSEQTEHVIQNADLIILSVKPKDISEVLFSIKDKLQENQVILSVLAGVSTDYISEQLALANPVIRAMPNTSAAIGLSATAIAAGRHATPDHLQQVSHLLRAIGTTVSVQENALHAITGLSGSGPAYIYYLVEAMEEAASHINLDTRVAKDLILQTLIGAAEMLRSSSETPRLLRRKITSPGGTTQAGISVLEDYHFQEGLIAAIQAATKRSEELGSPFEVLSD</sequence>
<evidence type="ECO:0000256" key="2">
    <source>
        <dbReference type="ARBA" id="ARBA00022650"/>
    </source>
</evidence>
<dbReference type="NCBIfam" id="TIGR00112">
    <property type="entry name" value="proC"/>
    <property type="match status" value="1"/>
</dbReference>
<name>A0A8J3DVI9_9BACL</name>
<dbReference type="HAMAP" id="MF_01925">
    <property type="entry name" value="P5C_reductase"/>
    <property type="match status" value="1"/>
</dbReference>
<evidence type="ECO:0000313" key="12">
    <source>
        <dbReference type="Proteomes" id="UP000628775"/>
    </source>
</evidence>
<dbReference type="UniPathway" id="UPA00098">
    <property type="reaction ID" value="UER00361"/>
</dbReference>
<dbReference type="Gene3D" id="1.10.3730.10">
    <property type="entry name" value="ProC C-terminal domain-like"/>
    <property type="match status" value="1"/>
</dbReference>
<dbReference type="Pfam" id="PF14748">
    <property type="entry name" value="P5CR_dimer"/>
    <property type="match status" value="1"/>
</dbReference>
<evidence type="ECO:0000256" key="3">
    <source>
        <dbReference type="ARBA" id="ARBA00022857"/>
    </source>
</evidence>
<dbReference type="EMBL" id="BMIR01000010">
    <property type="protein sequence ID" value="GGE44687.1"/>
    <property type="molecule type" value="Genomic_DNA"/>
</dbReference>
<feature type="domain" description="Pyrroline-5-carboxylate reductase dimerisation" evidence="10">
    <location>
        <begin position="163"/>
        <end position="267"/>
    </location>
</feature>
<dbReference type="FunFam" id="1.10.3730.10:FF:000001">
    <property type="entry name" value="Pyrroline-5-carboxylate reductase"/>
    <property type="match status" value="1"/>
</dbReference>
<comment type="catalytic activity">
    <reaction evidence="6 8">
        <text>L-proline + NADP(+) = (S)-1-pyrroline-5-carboxylate + NADPH + 2 H(+)</text>
        <dbReference type="Rhea" id="RHEA:14109"/>
        <dbReference type="ChEBI" id="CHEBI:15378"/>
        <dbReference type="ChEBI" id="CHEBI:17388"/>
        <dbReference type="ChEBI" id="CHEBI:57783"/>
        <dbReference type="ChEBI" id="CHEBI:58349"/>
        <dbReference type="ChEBI" id="CHEBI:60039"/>
        <dbReference type="EC" id="1.5.1.2"/>
    </reaction>
</comment>
<dbReference type="InterPro" id="IPR029036">
    <property type="entry name" value="P5CR_dimer"/>
</dbReference>
<dbReference type="EC" id="1.5.1.2" evidence="6 7"/>
<dbReference type="InterPro" id="IPR008927">
    <property type="entry name" value="6-PGluconate_DH-like_C_sf"/>
</dbReference>
<dbReference type="InterPro" id="IPR000304">
    <property type="entry name" value="Pyrroline-COOH_reductase"/>
</dbReference>
<keyword evidence="12" id="KW-1185">Reference proteome</keyword>
<dbReference type="Proteomes" id="UP000628775">
    <property type="component" value="Unassembled WGS sequence"/>
</dbReference>
<dbReference type="Gene3D" id="3.40.50.720">
    <property type="entry name" value="NAD(P)-binding Rossmann-like Domain"/>
    <property type="match status" value="1"/>
</dbReference>
<keyword evidence="6 8" id="KW-0028">Amino-acid biosynthesis</keyword>
<dbReference type="PIRSF" id="PIRSF000193">
    <property type="entry name" value="Pyrrol-5-carb_rd"/>
    <property type="match status" value="1"/>
</dbReference>
<dbReference type="InterPro" id="IPR053790">
    <property type="entry name" value="P5CR-like_CS"/>
</dbReference>
<feature type="domain" description="Pyrroline-5-carboxylate reductase catalytic N-terminal" evidence="9">
    <location>
        <begin position="4"/>
        <end position="100"/>
    </location>
</feature>
<dbReference type="PANTHER" id="PTHR11645">
    <property type="entry name" value="PYRROLINE-5-CARBOXYLATE REDUCTASE"/>
    <property type="match status" value="1"/>
</dbReference>
<dbReference type="PANTHER" id="PTHR11645:SF49">
    <property type="entry name" value="PYRROLINE-5-CARBOXYLATE REDUCTASE 1"/>
    <property type="match status" value="1"/>
</dbReference>
<reference evidence="11" key="1">
    <citation type="journal article" date="2014" name="Int. J. Syst. Evol. Microbiol.">
        <title>Complete genome sequence of Corynebacterium casei LMG S-19264T (=DSM 44701T), isolated from a smear-ripened cheese.</title>
        <authorList>
            <consortium name="US DOE Joint Genome Institute (JGI-PGF)"/>
            <person name="Walter F."/>
            <person name="Albersmeier A."/>
            <person name="Kalinowski J."/>
            <person name="Ruckert C."/>
        </authorList>
    </citation>
    <scope>NUCLEOTIDE SEQUENCE</scope>
    <source>
        <strain evidence="11">CGMCC 1.15371</strain>
    </source>
</reference>
<gene>
    <name evidence="6 11" type="primary">proC</name>
    <name evidence="11" type="ORF">GCM10011391_24390</name>
</gene>
<evidence type="ECO:0000259" key="10">
    <source>
        <dbReference type="Pfam" id="PF14748"/>
    </source>
</evidence>
<dbReference type="PROSITE" id="PS00521">
    <property type="entry name" value="P5CR"/>
    <property type="match status" value="1"/>
</dbReference>
<proteinExistence type="inferred from homology"/>
<dbReference type="GO" id="GO:0005737">
    <property type="term" value="C:cytoplasm"/>
    <property type="evidence" value="ECO:0007669"/>
    <property type="project" value="UniProtKB-SubCell"/>
</dbReference>
<dbReference type="SUPFAM" id="SSF51735">
    <property type="entry name" value="NAD(P)-binding Rossmann-fold domains"/>
    <property type="match status" value="1"/>
</dbReference>
<dbReference type="GO" id="GO:0055129">
    <property type="term" value="P:L-proline biosynthetic process"/>
    <property type="evidence" value="ECO:0007669"/>
    <property type="project" value="UniProtKB-UniRule"/>
</dbReference>
<protein>
    <recommendedName>
        <fullName evidence="6 7">Pyrroline-5-carboxylate reductase</fullName>
        <shortName evidence="6">P5C reductase</shortName>
        <shortName evidence="6">P5CR</shortName>
        <ecNumber evidence="6 7">1.5.1.2</ecNumber>
    </recommendedName>
    <alternativeName>
        <fullName evidence="6">PCA reductase</fullName>
    </alternativeName>
</protein>
<comment type="subcellular location">
    <subcellularLocation>
        <location evidence="6">Cytoplasm</location>
    </subcellularLocation>
</comment>
<keyword evidence="3 6" id="KW-0521">NADP</keyword>
<reference evidence="11" key="2">
    <citation type="submission" date="2020-09" db="EMBL/GenBank/DDBJ databases">
        <authorList>
            <person name="Sun Q."/>
            <person name="Zhou Y."/>
        </authorList>
    </citation>
    <scope>NUCLEOTIDE SEQUENCE</scope>
    <source>
        <strain evidence="11">CGMCC 1.15371</strain>
    </source>
</reference>
<comment type="pathway">
    <text evidence="6 8">Amino-acid biosynthesis; L-proline biosynthesis; L-proline from L-glutamate 5-semialdehyde: step 1/1.</text>
</comment>
<evidence type="ECO:0000256" key="6">
    <source>
        <dbReference type="HAMAP-Rule" id="MF_01925"/>
    </source>
</evidence>
<keyword evidence="4 6" id="KW-0560">Oxidoreductase</keyword>
<evidence type="ECO:0000256" key="1">
    <source>
        <dbReference type="ARBA" id="ARBA00005525"/>
    </source>
</evidence>
<accession>A0A8J3DVI9</accession>
<evidence type="ECO:0000256" key="4">
    <source>
        <dbReference type="ARBA" id="ARBA00023002"/>
    </source>
</evidence>
<dbReference type="SUPFAM" id="SSF48179">
    <property type="entry name" value="6-phosphogluconate dehydrogenase C-terminal domain-like"/>
    <property type="match status" value="1"/>
</dbReference>
<dbReference type="RefSeq" id="WP_188694232.1">
    <property type="nucleotide sequence ID" value="NZ_BMIR01000010.1"/>
</dbReference>
<dbReference type="InterPro" id="IPR036291">
    <property type="entry name" value="NAD(P)-bd_dom_sf"/>
</dbReference>
<keyword evidence="2 6" id="KW-0641">Proline biosynthesis</keyword>
<dbReference type="GO" id="GO:0004735">
    <property type="term" value="F:pyrroline-5-carboxylate reductase activity"/>
    <property type="evidence" value="ECO:0007669"/>
    <property type="project" value="UniProtKB-UniRule"/>
</dbReference>
<comment type="caution">
    <text evidence="11">The sequence shown here is derived from an EMBL/GenBank/DDBJ whole genome shotgun (WGS) entry which is preliminary data.</text>
</comment>
<dbReference type="Pfam" id="PF03807">
    <property type="entry name" value="F420_oxidored"/>
    <property type="match status" value="1"/>
</dbReference>
<keyword evidence="6" id="KW-0963">Cytoplasm</keyword>
<organism evidence="11 12">
    <name type="scientific">Pullulanibacillus camelliae</name>
    <dbReference type="NCBI Taxonomy" id="1707096"/>
    <lineage>
        <taxon>Bacteria</taxon>
        <taxon>Bacillati</taxon>
        <taxon>Bacillota</taxon>
        <taxon>Bacilli</taxon>
        <taxon>Bacillales</taxon>
        <taxon>Sporolactobacillaceae</taxon>
        <taxon>Pullulanibacillus</taxon>
    </lineage>
</organism>
<comment type="catalytic activity">
    <reaction evidence="6">
        <text>L-proline + NAD(+) = (S)-1-pyrroline-5-carboxylate + NADH + 2 H(+)</text>
        <dbReference type="Rhea" id="RHEA:14105"/>
        <dbReference type="ChEBI" id="CHEBI:15378"/>
        <dbReference type="ChEBI" id="CHEBI:17388"/>
        <dbReference type="ChEBI" id="CHEBI:57540"/>
        <dbReference type="ChEBI" id="CHEBI:57945"/>
        <dbReference type="ChEBI" id="CHEBI:60039"/>
        <dbReference type="EC" id="1.5.1.2"/>
    </reaction>
</comment>